<gene>
    <name evidence="4" type="primary">LOC112451687</name>
</gene>
<evidence type="ECO:0000256" key="1">
    <source>
        <dbReference type="SAM" id="Coils"/>
    </source>
</evidence>
<keyword evidence="1" id="KW-0175">Coiled coil</keyword>
<feature type="compositionally biased region" description="Pro residues" evidence="2">
    <location>
        <begin position="542"/>
        <end position="557"/>
    </location>
</feature>
<dbReference type="GO" id="GO:0031252">
    <property type="term" value="C:cell leading edge"/>
    <property type="evidence" value="ECO:0007669"/>
    <property type="project" value="TreeGrafter"/>
</dbReference>
<evidence type="ECO:0000256" key="2">
    <source>
        <dbReference type="SAM" id="MobiDB-lite"/>
    </source>
</evidence>
<feature type="region of interest" description="Disordered" evidence="2">
    <location>
        <begin position="148"/>
        <end position="168"/>
    </location>
</feature>
<organism evidence="3 4">
    <name type="scientific">Temnothorax curvispinosus</name>
    <dbReference type="NCBI Taxonomy" id="300111"/>
    <lineage>
        <taxon>Eukaryota</taxon>
        <taxon>Metazoa</taxon>
        <taxon>Ecdysozoa</taxon>
        <taxon>Arthropoda</taxon>
        <taxon>Hexapoda</taxon>
        <taxon>Insecta</taxon>
        <taxon>Pterygota</taxon>
        <taxon>Neoptera</taxon>
        <taxon>Endopterygota</taxon>
        <taxon>Hymenoptera</taxon>
        <taxon>Apocrita</taxon>
        <taxon>Aculeata</taxon>
        <taxon>Formicoidea</taxon>
        <taxon>Formicidae</taxon>
        <taxon>Myrmicinae</taxon>
        <taxon>Temnothorax</taxon>
    </lineage>
</organism>
<name>A0A6J1PCL9_9HYME</name>
<dbReference type="GO" id="GO:0005737">
    <property type="term" value="C:cytoplasm"/>
    <property type="evidence" value="ECO:0007669"/>
    <property type="project" value="TreeGrafter"/>
</dbReference>
<dbReference type="AlphaFoldDB" id="A0A6J1PCL9"/>
<evidence type="ECO:0000313" key="3">
    <source>
        <dbReference type="Proteomes" id="UP000504618"/>
    </source>
</evidence>
<protein>
    <submittedName>
        <fullName evidence="4">Shootin-1 isoform X1</fullName>
    </submittedName>
</protein>
<evidence type="ECO:0000313" key="4">
    <source>
        <dbReference type="RefSeq" id="XP_024867247.1"/>
    </source>
</evidence>
<feature type="region of interest" description="Disordered" evidence="2">
    <location>
        <begin position="536"/>
        <end position="561"/>
    </location>
</feature>
<reference evidence="4" key="1">
    <citation type="submission" date="2025-08" db="UniProtKB">
        <authorList>
            <consortium name="RefSeq"/>
        </authorList>
    </citation>
    <scope>IDENTIFICATION</scope>
    <source>
        <tissue evidence="4">Whole body</tissue>
    </source>
</reference>
<dbReference type="PANTHER" id="PTHR46606">
    <property type="entry name" value="SHOOTIN-1"/>
    <property type="match status" value="1"/>
</dbReference>
<feature type="coiled-coil region" evidence="1">
    <location>
        <begin position="194"/>
        <end position="291"/>
    </location>
</feature>
<accession>A0A6J1PCL9</accession>
<sequence length="702" mass="80733">MSVRSIVYSVYRSIPFRFSTEFLRSLLDFRARTKPGSDTLTLPEAGMAITLDVIEAIATPGGLLGTMNKTEFNIVLSTEPPRTSPNVIHSHIPVPRISAAIKAQERCPPKRRGSFEKLSRGTGNVAAQRASFERLEASVVQLRSRNNNQLSSSSIEMRKSEEKTTPVSGLCKTNDVARLNRSNSFLESKWKSKYEDSEKRRKHLLQKSEAVNKEHGDLEKKYQQLQRENGLLQSQVQEKEQKLLKLRTVSEAVCKEYEQLKHQYDVETNAMHKAMQQASQWYRQNRELKRRSQIMAQKFLHSNPDESLHFEVSDEVDSNFEDLDQLRQTVTELSGEIARLQTELHSARLQEFEAQEQVTQLTTQLEEERILRQKGEEKINEMKVHKDNMERVTKMVAEEVQTLKTQCDRERESAKVLKMEAERVQKERNVLAHQSALLMAEVGDDPNGRLLTVLQEVESLKRLLEEEQQNHASQVQMLQEKLEEKESNVEFEIVEEKLKLAESELDVVVQRAERAEKSVEELENVVHCLKQKISELEEKVSKPPPPPLPPPPPPPPTSTIGQSSIKLLTREKLTSAVSDMENMLGITPKKTPTVTQQPAIDDIINQIKGGRFTLKQTDVSQTIQIFLEYVIQMFRIPLISQTFFKSSTKCSYSFDQLQYAYLSKTLISETKRRRAEKTTRSREQAASSFRNVKYPWYYETKS</sequence>
<feature type="coiled-coil region" evidence="1">
    <location>
        <begin position="323"/>
        <end position="357"/>
    </location>
</feature>
<dbReference type="GO" id="GO:0044295">
    <property type="term" value="C:axonal growth cone"/>
    <property type="evidence" value="ECO:0007669"/>
    <property type="project" value="TreeGrafter"/>
</dbReference>
<dbReference type="GeneID" id="112451687"/>
<dbReference type="Proteomes" id="UP000504618">
    <property type="component" value="Unplaced"/>
</dbReference>
<proteinExistence type="predicted"/>
<dbReference type="RefSeq" id="XP_024867247.1">
    <property type="nucleotide sequence ID" value="XM_025011479.1"/>
</dbReference>
<dbReference type="GO" id="GO:0048812">
    <property type="term" value="P:neuron projection morphogenesis"/>
    <property type="evidence" value="ECO:0007669"/>
    <property type="project" value="TreeGrafter"/>
</dbReference>
<dbReference type="PANTHER" id="PTHR46606:SF5">
    <property type="entry name" value="SHOOTIN-1"/>
    <property type="match status" value="1"/>
</dbReference>
<keyword evidence="3" id="KW-1185">Reference proteome</keyword>
<dbReference type="OrthoDB" id="6429491at2759"/>
<dbReference type="GO" id="GO:2001224">
    <property type="term" value="P:positive regulation of neuron migration"/>
    <property type="evidence" value="ECO:0007669"/>
    <property type="project" value="TreeGrafter"/>
</dbReference>
<dbReference type="InterPro" id="IPR024849">
    <property type="entry name" value="Shootin-1"/>
</dbReference>